<evidence type="ECO:0000259" key="3">
    <source>
        <dbReference type="Pfam" id="PF05118"/>
    </source>
</evidence>
<dbReference type="SUPFAM" id="SSF52540">
    <property type="entry name" value="P-loop containing nucleoside triphosphate hydrolases"/>
    <property type="match status" value="1"/>
</dbReference>
<proteinExistence type="predicted"/>
<evidence type="ECO:0000256" key="1">
    <source>
        <dbReference type="ARBA" id="ARBA00022679"/>
    </source>
</evidence>
<dbReference type="InterPro" id="IPR027443">
    <property type="entry name" value="IPNS-like_sf"/>
</dbReference>
<dbReference type="GO" id="GO:0005794">
    <property type="term" value="C:Golgi apparatus"/>
    <property type="evidence" value="ECO:0007669"/>
    <property type="project" value="TreeGrafter"/>
</dbReference>
<keyword evidence="1" id="KW-0808">Transferase</keyword>
<dbReference type="AlphaFoldDB" id="A0A6J5YQP9"/>
<gene>
    <name evidence="5" type="ORF">UFOPK3331_00198</name>
</gene>
<dbReference type="Pfam" id="PF05118">
    <property type="entry name" value="Asp_Arg_Hydrox"/>
    <property type="match status" value="1"/>
</dbReference>
<dbReference type="Gene3D" id="3.40.50.300">
    <property type="entry name" value="P-loop containing nucleotide triphosphate hydrolases"/>
    <property type="match status" value="1"/>
</dbReference>
<dbReference type="Pfam" id="PF16261">
    <property type="entry name" value="DUF4915"/>
    <property type="match status" value="1"/>
</dbReference>
<dbReference type="NCBIfam" id="TIGR03032">
    <property type="entry name" value="TIGR03032 family protein"/>
    <property type="match status" value="1"/>
</dbReference>
<reference evidence="5" key="1">
    <citation type="submission" date="2020-05" db="EMBL/GenBank/DDBJ databases">
        <authorList>
            <person name="Chiriac C."/>
            <person name="Salcher M."/>
            <person name="Ghai R."/>
            <person name="Kavagutti S V."/>
        </authorList>
    </citation>
    <scope>NUCLEOTIDE SEQUENCE</scope>
</reference>
<feature type="compositionally biased region" description="Low complexity" evidence="2">
    <location>
        <begin position="317"/>
        <end position="346"/>
    </location>
</feature>
<protein>
    <submittedName>
        <fullName evidence="5">Unannotated protein</fullName>
    </submittedName>
</protein>
<evidence type="ECO:0000256" key="2">
    <source>
        <dbReference type="SAM" id="MobiDB-lite"/>
    </source>
</evidence>
<feature type="domain" description="Conserved hypothetical protein CHP03032" evidence="4">
    <location>
        <begin position="667"/>
        <end position="979"/>
    </location>
</feature>
<dbReference type="PANTHER" id="PTHR12788">
    <property type="entry name" value="PROTEIN-TYROSINE SULFOTRANSFERASE 2"/>
    <property type="match status" value="1"/>
</dbReference>
<dbReference type="PANTHER" id="PTHR12788:SF10">
    <property type="entry name" value="PROTEIN-TYROSINE SULFOTRANSFERASE"/>
    <property type="match status" value="1"/>
</dbReference>
<organism evidence="5">
    <name type="scientific">freshwater metagenome</name>
    <dbReference type="NCBI Taxonomy" id="449393"/>
    <lineage>
        <taxon>unclassified sequences</taxon>
        <taxon>metagenomes</taxon>
        <taxon>ecological metagenomes</taxon>
    </lineage>
</organism>
<dbReference type="Pfam" id="PF13469">
    <property type="entry name" value="Sulfotransfer_3"/>
    <property type="match status" value="1"/>
</dbReference>
<dbReference type="GO" id="GO:0008476">
    <property type="term" value="F:protein-tyrosine sulfotransferase activity"/>
    <property type="evidence" value="ECO:0007669"/>
    <property type="project" value="InterPro"/>
</dbReference>
<dbReference type="EMBL" id="CAESAL010000004">
    <property type="protein sequence ID" value="CAB4331207.1"/>
    <property type="molecule type" value="Genomic_DNA"/>
</dbReference>
<dbReference type="InterPro" id="IPR027417">
    <property type="entry name" value="P-loop_NTPase"/>
</dbReference>
<evidence type="ECO:0000259" key="4">
    <source>
        <dbReference type="Pfam" id="PF16261"/>
    </source>
</evidence>
<feature type="region of interest" description="Disordered" evidence="2">
    <location>
        <begin position="312"/>
        <end position="346"/>
    </location>
</feature>
<name>A0A6J5YQP9_9ZZZZ</name>
<sequence length="1009" mass="110258">MRLDQPIIRLPISTDIEALIAEISAIPDDVWRPHPEGMPGNSALPLVSVMGDPTNDSVVGPMRPTPHLEALPSVVNVMAGLTGLGCPIGRTRLMRIDIESEVKSHVDTNRYWWDHLRVHIPIITDPAVLFHVDDESVHMEPGSCWVFDTWQPHRVENPVNAPRIHLVIDTVGGAGFWSLIDRQTGALDPDSPLPAVQQVSAIAFETANQPLVMPSAEIDQTLANILHQFAEVDLDKAVELDQALISFRRSWKACWSHFGDNPQGFDSFDKLRDEADAVVDLIDDQLPNTVKVNEAIRQLVLRPSLAREAFGSSPQVAPATDPGAATAAAASTSAQPPQSTSPTVPAAKQIGEPITLDRPVFIISSPRSGSTMLFEAMMRAKESYTIGGESHQLIEAFAALAPAAHGWDSNRLTVDDISPEIVEKLSGSFVRRLKDRDGEPVQPGSVVRMIEKTPKNSLRIPFLAAAYPDAKFVYLWRDPRETISSMLDAWRSGRFVTYPDLPEWTGDRWSLLLTPGWRDLIGKSLPEIVANQWVTATTMMLDDLEALDPDRWCVTSYSALLADPDTELARLCANLDLTWDTETGGELPLSAMTLEAPQASKWERNAEEMKKVWDIVDPVAVRAHDVFADPPPIQPSKTRSAEAVKVGLTEEPDGAIPTDFSSVFTGSFASILEAANCSLAVTTYQSGRLVLVRRDGDKVNTHLRYFASPMGVAVQGAKLALGTKTTVWEFWNQQAAASTIDPEGRIDACYMPRRGHTTGDIRIHDLGYDADGQLWAVATRFSCLVTFDRENSFAPQWRPQFISGLSADDRCHLNGLAMVDGRPKYVTVLGMTDTPNGWRDDKAAGGAILDIDGGAPITVGLSMPHSPRWHNGKLWVLESGRGALCTVDVETGERETVAILPGFTRGLSFVGNIAFIGLSKVRETVFDGLPITQADTPRECGVWAVDINTGSIVGFMRFEGSVTELFEVAVLPGTQWPELVEPGAEATNDAFVLSDEALKDVIQPAKKAD</sequence>
<evidence type="ECO:0000313" key="5">
    <source>
        <dbReference type="EMBL" id="CAB4331207.1"/>
    </source>
</evidence>
<dbReference type="Gene3D" id="2.60.120.330">
    <property type="entry name" value="B-lactam Antibiotic, Isopenicillin N Synthase, Chain"/>
    <property type="match status" value="1"/>
</dbReference>
<dbReference type="InterPro" id="IPR017481">
    <property type="entry name" value="CHP03032"/>
</dbReference>
<dbReference type="InterPro" id="IPR007803">
    <property type="entry name" value="Asp/Arg/Pro-Hydrxlase"/>
</dbReference>
<dbReference type="InterPro" id="IPR026634">
    <property type="entry name" value="TPST-like"/>
</dbReference>
<dbReference type="SUPFAM" id="SSF51197">
    <property type="entry name" value="Clavaminate synthase-like"/>
    <property type="match status" value="1"/>
</dbReference>
<feature type="domain" description="Aspartyl/asparaginy/proline hydroxylase" evidence="3">
    <location>
        <begin position="67"/>
        <end position="170"/>
    </location>
</feature>
<accession>A0A6J5YQP9</accession>
<dbReference type="SUPFAM" id="SSF63829">
    <property type="entry name" value="Calcium-dependent phosphotriesterase"/>
    <property type="match status" value="1"/>
</dbReference>